<evidence type="ECO:0000256" key="2">
    <source>
        <dbReference type="SAM" id="Phobius"/>
    </source>
</evidence>
<dbReference type="GeneID" id="92031926"/>
<name>A0ABR1M6E5_9PEZI</name>
<evidence type="ECO:0000256" key="1">
    <source>
        <dbReference type="SAM" id="MobiDB-lite"/>
    </source>
</evidence>
<feature type="region of interest" description="Disordered" evidence="1">
    <location>
        <begin position="1"/>
        <end position="22"/>
    </location>
</feature>
<comment type="caution">
    <text evidence="3">The sequence shown here is derived from an EMBL/GenBank/DDBJ whole genome shotgun (WGS) entry which is preliminary data.</text>
</comment>
<accession>A0ABR1M6E5</accession>
<dbReference type="RefSeq" id="XP_066658364.1">
    <property type="nucleotide sequence ID" value="XM_066799020.1"/>
</dbReference>
<feature type="region of interest" description="Disordered" evidence="1">
    <location>
        <begin position="373"/>
        <end position="444"/>
    </location>
</feature>
<feature type="compositionally biased region" description="Low complexity" evidence="1">
    <location>
        <begin position="9"/>
        <end position="18"/>
    </location>
</feature>
<feature type="transmembrane region" description="Helical" evidence="2">
    <location>
        <begin position="637"/>
        <end position="665"/>
    </location>
</feature>
<feature type="compositionally biased region" description="Polar residues" evidence="1">
    <location>
        <begin position="209"/>
        <end position="223"/>
    </location>
</feature>
<sequence>MAAVKNFRISRASSASRGDASHDPFTKLVFEPALESDELFDALREAYPAVKTHTERKKQAVLDFLMDERQAIEQEITAFVHGTGAAAPVDAFSPQDDASPFNPPSVRNPSTSYSGDESFSSSAAPSSAESSPETLSLKQMTSVWTASGDAPPKIHHRRSMTTKEKEDYRKRRQMRACQDCRSRKRKCNHDTAAASSRVTSKVKKRSKAPQHNTPSESSFQLDGSSVWGEPSLMGSVMESPLNFTDFGPPPPAGIEGFEDFLLLPEDDEFSLAFSPDPLFSTATTMAPQNNTFPYTYAEPQQPTHSFALHQSYAPSFGSNSSASASAYSSPGRAMAPTNASIAPAQMIQSSQNWDMDLVGVGVNMDLSGGSLHGHAPVPMVDTLPSGSSGGSRGNDATLQNVVQPEPSRGRRPTAAAMSSSSSSSASSQRPLPRPGAQPLLTVSDPVLGHSCEGVGTARAAASVANTPASTHSSNGNSPTVLANNNTSSSSAPATGLVCYVPSPTPTRSARCAAGGTASSQNSENSDSDSLRASASRLRRICNSTVRGDRDLGRNVLPHTGAAAQNTTQPPPVLASPVVPSSSTPFSASLSTGDVNETAAQLPTTELELQLQSQSQRSSASAGGSLRSALAYSTVSTVLLSVVVFAAIFLLSAVTSALTSLVFFALSSLAGTSSVVDAPSRGIVRVSSAASTTSTSSLRARLRALSLGMPKHSNPLTSEKTTPTPRCKTMPWGFARAMSVA</sequence>
<feature type="region of interest" description="Disordered" evidence="1">
    <location>
        <begin position="507"/>
        <end position="531"/>
    </location>
</feature>
<organism evidence="3 4">
    <name type="scientific">Phyllosticta citribraziliensis</name>
    <dbReference type="NCBI Taxonomy" id="989973"/>
    <lineage>
        <taxon>Eukaryota</taxon>
        <taxon>Fungi</taxon>
        <taxon>Dikarya</taxon>
        <taxon>Ascomycota</taxon>
        <taxon>Pezizomycotina</taxon>
        <taxon>Dothideomycetes</taxon>
        <taxon>Dothideomycetes incertae sedis</taxon>
        <taxon>Botryosphaeriales</taxon>
        <taxon>Phyllostictaceae</taxon>
        <taxon>Phyllosticta</taxon>
    </lineage>
</organism>
<feature type="region of interest" description="Disordered" evidence="1">
    <location>
        <begin position="547"/>
        <end position="579"/>
    </location>
</feature>
<feature type="region of interest" description="Disordered" evidence="1">
    <location>
        <begin position="462"/>
        <end position="491"/>
    </location>
</feature>
<evidence type="ECO:0000313" key="3">
    <source>
        <dbReference type="EMBL" id="KAK7542071.1"/>
    </source>
</evidence>
<proteinExistence type="predicted"/>
<reference evidence="3 4" key="1">
    <citation type="submission" date="2024-04" db="EMBL/GenBank/DDBJ databases">
        <title>Phyllosticta paracitricarpa is synonymous to the EU quarantine fungus P. citricarpa based on phylogenomic analyses.</title>
        <authorList>
            <consortium name="Lawrence Berkeley National Laboratory"/>
            <person name="Van ingen-buijs V.A."/>
            <person name="Van westerhoven A.C."/>
            <person name="Haridas S."/>
            <person name="Skiadas P."/>
            <person name="Martin F."/>
            <person name="Groenewald J.Z."/>
            <person name="Crous P.W."/>
            <person name="Seidl M.F."/>
        </authorList>
    </citation>
    <scope>NUCLEOTIDE SEQUENCE [LARGE SCALE GENOMIC DNA]</scope>
    <source>
        <strain evidence="3 4">CPC 17464</strain>
    </source>
</reference>
<feature type="compositionally biased region" description="Low complexity" evidence="1">
    <location>
        <begin position="482"/>
        <end position="491"/>
    </location>
</feature>
<keyword evidence="2" id="KW-1133">Transmembrane helix</keyword>
<gene>
    <name evidence="3" type="ORF">J3D65DRAFT_612518</name>
</gene>
<feature type="region of interest" description="Disordered" evidence="1">
    <location>
        <begin position="88"/>
        <end position="224"/>
    </location>
</feature>
<keyword evidence="2" id="KW-0472">Membrane</keyword>
<feature type="compositionally biased region" description="Polar residues" evidence="1">
    <location>
        <begin position="463"/>
        <end position="481"/>
    </location>
</feature>
<feature type="compositionally biased region" description="Low complexity" evidence="1">
    <location>
        <begin position="110"/>
        <end position="136"/>
    </location>
</feature>
<keyword evidence="4" id="KW-1185">Reference proteome</keyword>
<dbReference type="EMBL" id="JBBPEH010000002">
    <property type="protein sequence ID" value="KAK7542071.1"/>
    <property type="molecule type" value="Genomic_DNA"/>
</dbReference>
<keyword evidence="2" id="KW-0812">Transmembrane</keyword>
<protein>
    <submittedName>
        <fullName evidence="3">Uncharacterized protein</fullName>
    </submittedName>
</protein>
<dbReference type="Proteomes" id="UP001360953">
    <property type="component" value="Unassembled WGS sequence"/>
</dbReference>
<feature type="compositionally biased region" description="Low complexity" evidence="1">
    <location>
        <begin position="414"/>
        <end position="427"/>
    </location>
</feature>
<evidence type="ECO:0000313" key="4">
    <source>
        <dbReference type="Proteomes" id="UP001360953"/>
    </source>
</evidence>